<dbReference type="AlphaFoldDB" id="A0A382DQ77"/>
<gene>
    <name evidence="1" type="ORF">METZ01_LOCUS192657</name>
</gene>
<accession>A0A382DQ77</accession>
<dbReference type="EMBL" id="UINC01040228">
    <property type="protein sequence ID" value="SVB39803.1"/>
    <property type="molecule type" value="Genomic_DNA"/>
</dbReference>
<feature type="non-terminal residue" evidence="1">
    <location>
        <position position="1"/>
    </location>
</feature>
<proteinExistence type="predicted"/>
<reference evidence="1" key="1">
    <citation type="submission" date="2018-05" db="EMBL/GenBank/DDBJ databases">
        <authorList>
            <person name="Lanie J.A."/>
            <person name="Ng W.-L."/>
            <person name="Kazmierczak K.M."/>
            <person name="Andrzejewski T.M."/>
            <person name="Davidsen T.M."/>
            <person name="Wayne K.J."/>
            <person name="Tettelin H."/>
            <person name="Glass J.I."/>
            <person name="Rusch D."/>
            <person name="Podicherti R."/>
            <person name="Tsui H.-C.T."/>
            <person name="Winkler M.E."/>
        </authorList>
    </citation>
    <scope>NUCLEOTIDE SEQUENCE</scope>
</reference>
<evidence type="ECO:0000313" key="1">
    <source>
        <dbReference type="EMBL" id="SVB39803.1"/>
    </source>
</evidence>
<name>A0A382DQ77_9ZZZZ</name>
<evidence type="ECO:0008006" key="2">
    <source>
        <dbReference type="Google" id="ProtNLM"/>
    </source>
</evidence>
<sequence length="38" mass="4104">VNFHRANLEGANLEGASADVWTVWPEGFDPEAGGVFFP</sequence>
<protein>
    <recommendedName>
        <fullName evidence="2">Pentapeptide repeat-containing protein</fullName>
    </recommendedName>
</protein>
<organism evidence="1">
    <name type="scientific">marine metagenome</name>
    <dbReference type="NCBI Taxonomy" id="408172"/>
    <lineage>
        <taxon>unclassified sequences</taxon>
        <taxon>metagenomes</taxon>
        <taxon>ecological metagenomes</taxon>
    </lineage>
</organism>